<gene>
    <name evidence="2" type="ORF">S12H4_37339</name>
</gene>
<evidence type="ECO:0000313" key="2">
    <source>
        <dbReference type="EMBL" id="GAI98516.1"/>
    </source>
</evidence>
<feature type="non-terminal residue" evidence="2">
    <location>
        <position position="1"/>
    </location>
</feature>
<protein>
    <submittedName>
        <fullName evidence="2">Uncharacterized protein</fullName>
    </submittedName>
</protein>
<reference evidence="2" key="1">
    <citation type="journal article" date="2014" name="Front. Microbiol.">
        <title>High frequency of phylogenetically diverse reductive dehalogenase-homologous genes in deep subseafloor sedimentary metagenomes.</title>
        <authorList>
            <person name="Kawai M."/>
            <person name="Futagami T."/>
            <person name="Toyoda A."/>
            <person name="Takaki Y."/>
            <person name="Nishi S."/>
            <person name="Hori S."/>
            <person name="Arai W."/>
            <person name="Tsubouchi T."/>
            <person name="Morono Y."/>
            <person name="Uchiyama I."/>
            <person name="Ito T."/>
            <person name="Fujiyama A."/>
            <person name="Inagaki F."/>
            <person name="Takami H."/>
        </authorList>
    </citation>
    <scope>NUCLEOTIDE SEQUENCE</scope>
    <source>
        <strain evidence="2">Expedition CK06-06</strain>
    </source>
</reference>
<name>X1U4H9_9ZZZZ</name>
<comment type="caution">
    <text evidence="2">The sequence shown here is derived from an EMBL/GenBank/DDBJ whole genome shotgun (WGS) entry which is preliminary data.</text>
</comment>
<evidence type="ECO:0000256" key="1">
    <source>
        <dbReference type="SAM" id="MobiDB-lite"/>
    </source>
</evidence>
<feature type="region of interest" description="Disordered" evidence="1">
    <location>
        <begin position="1"/>
        <end position="23"/>
    </location>
</feature>
<dbReference type="EMBL" id="BARW01022356">
    <property type="protein sequence ID" value="GAI98516.1"/>
    <property type="molecule type" value="Genomic_DNA"/>
</dbReference>
<dbReference type="AlphaFoldDB" id="X1U4H9"/>
<sequence length="254" mass="28977">EHFARNRSGNYARARTKPVNPKSERQQLVRTVLAYLTERWAETLTPEERDAWNAYAAGVAMKNKLGETIKLSGFNHYFRSNAYLCRRGETIVDAGPINNTLPEKDPDLYITTEVHEQRFNIHFNDALDWAKETGAWLWMLQGKPQNPQRYFFDGPYRGVKDKAGVDDTGISTPEQSTNLWVVGEGQKIWYQLRIQRVDGRISEPEYSTAPGSISQGVKASIIAEQPNKILSCITVIIVKNLCHFFCIVQFSFDS</sequence>
<proteinExistence type="predicted"/>
<accession>X1U4H9</accession>
<organism evidence="2">
    <name type="scientific">marine sediment metagenome</name>
    <dbReference type="NCBI Taxonomy" id="412755"/>
    <lineage>
        <taxon>unclassified sequences</taxon>
        <taxon>metagenomes</taxon>
        <taxon>ecological metagenomes</taxon>
    </lineage>
</organism>